<feature type="region of interest" description="Disordered" evidence="1">
    <location>
        <begin position="29"/>
        <end position="111"/>
    </location>
</feature>
<name>A0A1I0JWF1_9BACT</name>
<dbReference type="EMBL" id="FOIJ01000008">
    <property type="protein sequence ID" value="SEU14547.1"/>
    <property type="molecule type" value="Genomic_DNA"/>
</dbReference>
<keyword evidence="3" id="KW-1185">Reference proteome</keyword>
<accession>A0A1I0JWF1</accession>
<proteinExistence type="predicted"/>
<feature type="region of interest" description="Disordered" evidence="1">
    <location>
        <begin position="183"/>
        <end position="205"/>
    </location>
</feature>
<organism evidence="2 3">
    <name type="scientific">Stigmatella erecta</name>
    <dbReference type="NCBI Taxonomy" id="83460"/>
    <lineage>
        <taxon>Bacteria</taxon>
        <taxon>Pseudomonadati</taxon>
        <taxon>Myxococcota</taxon>
        <taxon>Myxococcia</taxon>
        <taxon>Myxococcales</taxon>
        <taxon>Cystobacterineae</taxon>
        <taxon>Archangiaceae</taxon>
        <taxon>Stigmatella</taxon>
    </lineage>
</organism>
<sequence>MRRRPWAFLAVSLGLHGLVLGGLAWRAPRRPVSSRTPPAPLWMEVREAPPPPPAGPAAPAPAPSKPIASSSPKGRGEAPRQALPSPPAAVPPQGPGGEAVPSSPEAPLASDVPRRPFLVPVVPALPVPAPVEKGEQARVAERVDSLLRGDQAAAQVSQGHVDAYFAQLRQAMAQGVGGRVQEGAQAPRASPPEETGFVEDRPVPPPSADRIEVVERYSANTQAVKRDPFGLTPGGLIGRALVMPIFSTDLEAPDSRLPLRAVIELRQVRASQESFARLLKSSQNAAFDAHVLARVPEAVASLPLPARRVGSAMDEVCSVWSFEGTPEPPAVVRLRLLRIY</sequence>
<evidence type="ECO:0000256" key="1">
    <source>
        <dbReference type="SAM" id="MobiDB-lite"/>
    </source>
</evidence>
<feature type="compositionally biased region" description="Pro residues" evidence="1">
    <location>
        <begin position="84"/>
        <end position="94"/>
    </location>
</feature>
<reference evidence="3" key="1">
    <citation type="submission" date="2016-10" db="EMBL/GenBank/DDBJ databases">
        <authorList>
            <person name="Varghese N."/>
            <person name="Submissions S."/>
        </authorList>
    </citation>
    <scope>NUCLEOTIDE SEQUENCE [LARGE SCALE GENOMIC DNA]</scope>
    <source>
        <strain evidence="3">DSM 16858</strain>
    </source>
</reference>
<evidence type="ECO:0000313" key="3">
    <source>
        <dbReference type="Proteomes" id="UP000199181"/>
    </source>
</evidence>
<protein>
    <submittedName>
        <fullName evidence="2">Uncharacterized protein</fullName>
    </submittedName>
</protein>
<dbReference type="AlphaFoldDB" id="A0A1I0JWF1"/>
<feature type="compositionally biased region" description="Pro residues" evidence="1">
    <location>
        <begin position="48"/>
        <end position="64"/>
    </location>
</feature>
<dbReference type="Proteomes" id="UP000199181">
    <property type="component" value="Unassembled WGS sequence"/>
</dbReference>
<gene>
    <name evidence="2" type="ORF">SAMN05443639_108137</name>
</gene>
<evidence type="ECO:0000313" key="2">
    <source>
        <dbReference type="EMBL" id="SEU14547.1"/>
    </source>
</evidence>